<dbReference type="InterPro" id="IPR016193">
    <property type="entry name" value="Cytidine_deaminase-like"/>
</dbReference>
<protein>
    <submittedName>
        <fullName evidence="1">Unannotated protein</fullName>
    </submittedName>
</protein>
<proteinExistence type="predicted"/>
<dbReference type="EMBL" id="CAEZTL010000102">
    <property type="protein sequence ID" value="CAB4574846.1"/>
    <property type="molecule type" value="Genomic_DNA"/>
</dbReference>
<accession>A0A6J6EG70</accession>
<evidence type="ECO:0000313" key="1">
    <source>
        <dbReference type="EMBL" id="CAB4574846.1"/>
    </source>
</evidence>
<dbReference type="SUPFAM" id="SSF53927">
    <property type="entry name" value="Cytidine deaminase-like"/>
    <property type="match status" value="1"/>
</dbReference>
<dbReference type="GO" id="GO:0003824">
    <property type="term" value="F:catalytic activity"/>
    <property type="evidence" value="ECO:0007669"/>
    <property type="project" value="InterPro"/>
</dbReference>
<sequence length="110" mass="11099">MTSAAQMSNPEDAKLVTLATNTLARSGASQAAALRDTTGRTYVAINVASPALILDAFEAVLTVALASGITGIESVVAIGDQPANTEAIKGFAPTATIFYIDSTGAINAIN</sequence>
<gene>
    <name evidence="1" type="ORF">UFOPK1683_00891</name>
</gene>
<organism evidence="1">
    <name type="scientific">freshwater metagenome</name>
    <dbReference type="NCBI Taxonomy" id="449393"/>
    <lineage>
        <taxon>unclassified sequences</taxon>
        <taxon>metagenomes</taxon>
        <taxon>ecological metagenomes</taxon>
    </lineage>
</organism>
<reference evidence="1" key="1">
    <citation type="submission" date="2020-05" db="EMBL/GenBank/DDBJ databases">
        <authorList>
            <person name="Chiriac C."/>
            <person name="Salcher M."/>
            <person name="Ghai R."/>
            <person name="Kavagutti S V."/>
        </authorList>
    </citation>
    <scope>NUCLEOTIDE SEQUENCE</scope>
</reference>
<dbReference type="AlphaFoldDB" id="A0A6J6EG70"/>
<name>A0A6J6EG70_9ZZZZ</name>